<evidence type="ECO:0000313" key="2">
    <source>
        <dbReference type="EMBL" id="KAH7038318.1"/>
    </source>
</evidence>
<feature type="region of interest" description="Disordered" evidence="1">
    <location>
        <begin position="130"/>
        <end position="197"/>
    </location>
</feature>
<feature type="compositionally biased region" description="Basic and acidic residues" evidence="1">
    <location>
        <begin position="10"/>
        <end position="26"/>
    </location>
</feature>
<comment type="caution">
    <text evidence="2">The sequence shown here is derived from an EMBL/GenBank/DDBJ whole genome shotgun (WGS) entry which is preliminary data.</text>
</comment>
<sequence length="218" mass="23753">MPLPSLFTRHTRDPEQKQKQEEKEKPSLIQYDYPIQEFLITIPDSSKCWTFQIAHACGCPARHRKPIRVRRGGGHAGPCSSLRCDKAWAELRLPERPPTPAPPAPGAAASSSATAGVRIPVTGVMARSIAGPQTRPGINRGVSSETASNAFGEQDDEQDEEEQDVDWSGTSAHTRAAARDGAKVKKGGKKGERKPWKAEWGKCTRCEMLDLGCSIIAL</sequence>
<organism evidence="2 3">
    <name type="scientific">Microdochium trichocladiopsis</name>
    <dbReference type="NCBI Taxonomy" id="1682393"/>
    <lineage>
        <taxon>Eukaryota</taxon>
        <taxon>Fungi</taxon>
        <taxon>Dikarya</taxon>
        <taxon>Ascomycota</taxon>
        <taxon>Pezizomycotina</taxon>
        <taxon>Sordariomycetes</taxon>
        <taxon>Xylariomycetidae</taxon>
        <taxon>Xylariales</taxon>
        <taxon>Microdochiaceae</taxon>
        <taxon>Microdochium</taxon>
    </lineage>
</organism>
<protein>
    <submittedName>
        <fullName evidence="2">Uncharacterized protein</fullName>
    </submittedName>
</protein>
<gene>
    <name evidence="2" type="ORF">B0I36DRAFT_78105</name>
</gene>
<dbReference type="GeneID" id="70192909"/>
<feature type="region of interest" description="Disordered" evidence="1">
    <location>
        <begin position="1"/>
        <end position="27"/>
    </location>
</feature>
<feature type="compositionally biased region" description="Pro residues" evidence="1">
    <location>
        <begin position="96"/>
        <end position="105"/>
    </location>
</feature>
<feature type="region of interest" description="Disordered" evidence="1">
    <location>
        <begin position="95"/>
        <end position="114"/>
    </location>
</feature>
<name>A0A9P8YI09_9PEZI</name>
<dbReference type="Proteomes" id="UP000756346">
    <property type="component" value="Unassembled WGS sequence"/>
</dbReference>
<proteinExistence type="predicted"/>
<evidence type="ECO:0000313" key="3">
    <source>
        <dbReference type="Proteomes" id="UP000756346"/>
    </source>
</evidence>
<evidence type="ECO:0000256" key="1">
    <source>
        <dbReference type="SAM" id="MobiDB-lite"/>
    </source>
</evidence>
<dbReference type="EMBL" id="JAGTJQ010000002">
    <property type="protein sequence ID" value="KAH7038318.1"/>
    <property type="molecule type" value="Genomic_DNA"/>
</dbReference>
<feature type="compositionally biased region" description="Acidic residues" evidence="1">
    <location>
        <begin position="153"/>
        <end position="165"/>
    </location>
</feature>
<dbReference type="RefSeq" id="XP_046017439.1">
    <property type="nucleotide sequence ID" value="XM_046163363.1"/>
</dbReference>
<accession>A0A9P8YI09</accession>
<keyword evidence="3" id="KW-1185">Reference proteome</keyword>
<reference evidence="2" key="1">
    <citation type="journal article" date="2021" name="Nat. Commun.">
        <title>Genetic determinants of endophytism in the Arabidopsis root mycobiome.</title>
        <authorList>
            <person name="Mesny F."/>
            <person name="Miyauchi S."/>
            <person name="Thiergart T."/>
            <person name="Pickel B."/>
            <person name="Atanasova L."/>
            <person name="Karlsson M."/>
            <person name="Huettel B."/>
            <person name="Barry K.W."/>
            <person name="Haridas S."/>
            <person name="Chen C."/>
            <person name="Bauer D."/>
            <person name="Andreopoulos W."/>
            <person name="Pangilinan J."/>
            <person name="LaButti K."/>
            <person name="Riley R."/>
            <person name="Lipzen A."/>
            <person name="Clum A."/>
            <person name="Drula E."/>
            <person name="Henrissat B."/>
            <person name="Kohler A."/>
            <person name="Grigoriev I.V."/>
            <person name="Martin F.M."/>
            <person name="Hacquard S."/>
        </authorList>
    </citation>
    <scope>NUCLEOTIDE SEQUENCE</scope>
    <source>
        <strain evidence="2">MPI-CAGE-CH-0230</strain>
    </source>
</reference>
<dbReference type="AlphaFoldDB" id="A0A9P8YI09"/>
<feature type="compositionally biased region" description="Basic and acidic residues" evidence="1">
    <location>
        <begin position="177"/>
        <end position="197"/>
    </location>
</feature>
<feature type="compositionally biased region" description="Polar residues" evidence="1">
    <location>
        <begin position="141"/>
        <end position="151"/>
    </location>
</feature>